<dbReference type="Proteomes" id="UP000504607">
    <property type="component" value="Chromosome 5"/>
</dbReference>
<feature type="coiled-coil region" evidence="1">
    <location>
        <begin position="392"/>
        <end position="419"/>
    </location>
</feature>
<dbReference type="SMART" id="SM00767">
    <property type="entry name" value="DCD"/>
    <property type="match status" value="1"/>
</dbReference>
<evidence type="ECO:0000256" key="2">
    <source>
        <dbReference type="SAM" id="MobiDB-lite"/>
    </source>
</evidence>
<organism evidence="6">
    <name type="scientific">Elaeis guineensis var. tenera</name>
    <name type="common">Oil palm</name>
    <dbReference type="NCBI Taxonomy" id="51953"/>
    <lineage>
        <taxon>Eukaryota</taxon>
        <taxon>Viridiplantae</taxon>
        <taxon>Streptophyta</taxon>
        <taxon>Embryophyta</taxon>
        <taxon>Tracheophyta</taxon>
        <taxon>Spermatophyta</taxon>
        <taxon>Magnoliopsida</taxon>
        <taxon>Liliopsida</taxon>
        <taxon>Arecaceae</taxon>
        <taxon>Arecoideae</taxon>
        <taxon>Cocoseae</taxon>
        <taxon>Elaeidinae</taxon>
        <taxon>Elaeis</taxon>
    </lineage>
</organism>
<gene>
    <name evidence="5 6" type="primary">LOC105044752</name>
</gene>
<dbReference type="PANTHER" id="PTHR46034:SF7">
    <property type="entry name" value="INFLUENZA VIRUS NS1A-BINDING PROTEIN"/>
    <property type="match status" value="1"/>
</dbReference>
<feature type="compositionally biased region" description="Basic and acidic residues" evidence="2">
    <location>
        <begin position="248"/>
        <end position="257"/>
    </location>
</feature>
<dbReference type="RefSeq" id="XP_010921050.1">
    <property type="nucleotide sequence ID" value="XM_010922748.3"/>
</dbReference>
<dbReference type="Gene3D" id="2.120.10.80">
    <property type="entry name" value="Kelch-type beta propeller"/>
    <property type="match status" value="2"/>
</dbReference>
<feature type="domain" description="DCD" evidence="3">
    <location>
        <begin position="35"/>
        <end position="168"/>
    </location>
</feature>
<dbReference type="RefSeq" id="XP_010921051.1">
    <property type="nucleotide sequence ID" value="XM_010922749.3"/>
</dbReference>
<dbReference type="OrthoDB" id="45365at2759"/>
<sequence length="724" mass="80379">MGRGKKTQTIIVPERPPWSPTGGNSSTTARNLRKSDLGGVIFGCTHNTMKECLSNQLFGLPSLHFSYVKNIEPGLPLFLFNYTDRKMHGIYEAASHGQMNIDPYAWTDNGMQRTPFPAQVHIYIKMPCQPLLENQYKKVIGDNYYTVKHFWFDLDHAQTRGLISLFAPSASVKLAPGGSGKTNPFTSFPSTKLKAIANMEHANNGSGEPRRGSTSPADLLDMNMFSSFTCDDGDREHASSSRTSTSAPEEREHKEPVSDWEDWDDSVQGFHPDVSVRLDEQGQSLSEHHFDKESKTAVQGMLHKLRELAAEHRQSTAPSKESINDGSIRCTSTNILQENRPPEDNLVSAKIEENTTVPDLYQKNAELVHIINELTKKTAAMEEKQTESDKEIQHLRDVIEDSGRKIQQLKHRVEELESKLNPSKCLVDDISSNSAKQYWSSEKVIYLIGGFNGTSWLSALDLFSPSKDTLIPLKQMGCARSYAAAAALNDNIFVFGGGDGNSWFHTVECYNQRNDEWTMCPHMNCAKGSLAGVTLNDKIYAIGGGDGYECFSDVEMFDPVLERWIGSQSMFQKRFAPAAAELQGVLYAVGGYDGRGYLLSAESYDPREGLWTRLPSMNTRRGCHSLSVFNGKLYVTGGYDGEKMVSSVETFDPRLGAWMIEEPMNVFRGYAAAAVLGETLFVVGGLKDGETILDTVESYNVGTGWSMCGFKAIGKRCFFSAIVL</sequence>
<reference evidence="6" key="1">
    <citation type="submission" date="2022-04" db="UniProtKB">
        <authorList>
            <consortium name="RefSeq"/>
        </authorList>
    </citation>
    <scope>IDENTIFICATION</scope>
</reference>
<dbReference type="SUPFAM" id="SSF117281">
    <property type="entry name" value="Kelch motif"/>
    <property type="match status" value="1"/>
</dbReference>
<dbReference type="InterPro" id="IPR015915">
    <property type="entry name" value="Kelch-typ_b-propeller"/>
</dbReference>
<evidence type="ECO:0000313" key="4">
    <source>
        <dbReference type="Proteomes" id="UP000504607"/>
    </source>
</evidence>
<evidence type="ECO:0000256" key="1">
    <source>
        <dbReference type="SAM" id="Coils"/>
    </source>
</evidence>
<dbReference type="InterPro" id="IPR006652">
    <property type="entry name" value="Kelch_1"/>
</dbReference>
<dbReference type="PANTHER" id="PTHR46034">
    <property type="match status" value="1"/>
</dbReference>
<name>A0A6I9R667_ELAGV</name>
<dbReference type="GeneID" id="105044752"/>
<protein>
    <submittedName>
        <fullName evidence="5 6">Actin-binding protein IPP</fullName>
    </submittedName>
</protein>
<dbReference type="GO" id="GO:0034976">
    <property type="term" value="P:response to endoplasmic reticulum stress"/>
    <property type="evidence" value="ECO:0007669"/>
    <property type="project" value="InterPro"/>
</dbReference>
<dbReference type="Pfam" id="PF01344">
    <property type="entry name" value="Kelch_1"/>
    <property type="match status" value="5"/>
</dbReference>
<dbReference type="AlphaFoldDB" id="A0A6I9R667"/>
<feature type="region of interest" description="Disordered" evidence="2">
    <location>
        <begin position="231"/>
        <end position="264"/>
    </location>
</feature>
<feature type="compositionally biased region" description="Polar residues" evidence="2">
    <location>
        <begin position="21"/>
        <end position="30"/>
    </location>
</feature>
<feature type="region of interest" description="Disordered" evidence="2">
    <location>
        <begin position="1"/>
        <end position="31"/>
    </location>
</feature>
<accession>A0A6I9R667</accession>
<dbReference type="InterPro" id="IPR013989">
    <property type="entry name" value="Dev_and_cell_death_domain"/>
</dbReference>
<dbReference type="PROSITE" id="PS51222">
    <property type="entry name" value="DCD"/>
    <property type="match status" value="1"/>
</dbReference>
<keyword evidence="4" id="KW-1185">Reference proteome</keyword>
<proteinExistence type="predicted"/>
<evidence type="ECO:0000313" key="6">
    <source>
        <dbReference type="RefSeq" id="XP_010921051.1"/>
    </source>
</evidence>
<keyword evidence="1" id="KW-0175">Coiled coil</keyword>
<evidence type="ECO:0000259" key="3">
    <source>
        <dbReference type="PROSITE" id="PS51222"/>
    </source>
</evidence>
<dbReference type="Pfam" id="PF10539">
    <property type="entry name" value="Dev_Cell_Death"/>
    <property type="match status" value="1"/>
</dbReference>
<dbReference type="KEGG" id="egu:105044752"/>
<evidence type="ECO:0000313" key="5">
    <source>
        <dbReference type="RefSeq" id="XP_010921050.1"/>
    </source>
</evidence>
<dbReference type="InterPro" id="IPR044832">
    <property type="entry name" value="NRP-like"/>
</dbReference>
<dbReference type="SMART" id="SM00612">
    <property type="entry name" value="Kelch"/>
    <property type="match status" value="6"/>
</dbReference>